<dbReference type="Gene3D" id="3.60.20.10">
    <property type="entry name" value="Glutamine Phosphoribosylpyrophosphate, subunit 1, domain 1"/>
    <property type="match status" value="1"/>
</dbReference>
<evidence type="ECO:0000256" key="3">
    <source>
        <dbReference type="ARBA" id="ARBA00022962"/>
    </source>
</evidence>
<evidence type="ECO:0000313" key="6">
    <source>
        <dbReference type="Proteomes" id="UP000243797"/>
    </source>
</evidence>
<dbReference type="Proteomes" id="UP000243797">
    <property type="component" value="Unassembled WGS sequence"/>
</dbReference>
<reference evidence="5 6" key="1">
    <citation type="submission" date="2017-06" db="EMBL/GenBank/DDBJ databases">
        <title>Draft genome sequence of a variant of Elsinoe murrayae.</title>
        <authorList>
            <person name="Cheng Q."/>
        </authorList>
    </citation>
    <scope>NUCLEOTIDE SEQUENCE [LARGE SCALE GENOMIC DNA]</scope>
    <source>
        <strain evidence="5 6">CQ-2017a</strain>
    </source>
</reference>
<dbReference type="CDD" id="cd01991">
    <property type="entry name" value="Asn_synthase_B_C"/>
    <property type="match status" value="1"/>
</dbReference>
<dbReference type="Pfam" id="PF00733">
    <property type="entry name" value="Asn_synthase"/>
    <property type="match status" value="2"/>
</dbReference>
<keyword evidence="1" id="KW-0028">Amino-acid biosynthesis</keyword>
<dbReference type="Gene3D" id="3.40.50.620">
    <property type="entry name" value="HUPs"/>
    <property type="match status" value="1"/>
</dbReference>
<dbReference type="OrthoDB" id="10252281at2759"/>
<dbReference type="STRING" id="2082308.A0A2K1QXY6"/>
<comment type="caution">
    <text evidence="5">The sequence shown here is derived from an EMBL/GenBank/DDBJ whole genome shotgun (WGS) entry which is preliminary data.</text>
</comment>
<dbReference type="PANTHER" id="PTHR45937:SF1">
    <property type="entry name" value="ASPARAGINE SYNTHETASE DOMAIN-CONTAINING PROTEIN 1"/>
    <property type="match status" value="1"/>
</dbReference>
<feature type="domain" description="Asparagine synthetase" evidence="4">
    <location>
        <begin position="308"/>
        <end position="468"/>
    </location>
</feature>
<evidence type="ECO:0000259" key="4">
    <source>
        <dbReference type="Pfam" id="PF00733"/>
    </source>
</evidence>
<dbReference type="PANTHER" id="PTHR45937">
    <property type="entry name" value="ASPARAGINE SYNTHETASE DOMAIN-CONTAINING PROTEIN 1"/>
    <property type="match status" value="1"/>
</dbReference>
<dbReference type="InterPro" id="IPR014729">
    <property type="entry name" value="Rossmann-like_a/b/a_fold"/>
</dbReference>
<dbReference type="SUPFAM" id="SSF56235">
    <property type="entry name" value="N-terminal nucleophile aminohydrolases (Ntn hydrolases)"/>
    <property type="match status" value="1"/>
</dbReference>
<organism evidence="5 6">
    <name type="scientific">Sphaceloma murrayae</name>
    <dbReference type="NCBI Taxonomy" id="2082308"/>
    <lineage>
        <taxon>Eukaryota</taxon>
        <taxon>Fungi</taxon>
        <taxon>Dikarya</taxon>
        <taxon>Ascomycota</taxon>
        <taxon>Pezizomycotina</taxon>
        <taxon>Dothideomycetes</taxon>
        <taxon>Dothideomycetidae</taxon>
        <taxon>Myriangiales</taxon>
        <taxon>Elsinoaceae</taxon>
        <taxon>Sphaceloma</taxon>
    </lineage>
</organism>
<feature type="domain" description="Asparagine synthetase" evidence="4">
    <location>
        <begin position="472"/>
        <end position="574"/>
    </location>
</feature>
<dbReference type="InterPro" id="IPR001962">
    <property type="entry name" value="Asn_synthase"/>
</dbReference>
<dbReference type="GO" id="GO:0006529">
    <property type="term" value="P:asparagine biosynthetic process"/>
    <property type="evidence" value="ECO:0007669"/>
    <property type="project" value="UniProtKB-KW"/>
</dbReference>
<dbReference type="SUPFAM" id="SSF52402">
    <property type="entry name" value="Adenine nucleotide alpha hydrolases-like"/>
    <property type="match status" value="1"/>
</dbReference>
<sequence length="594" mass="65723">MCGIFLALDREHDQLPTPEIQDLLMQRGPDSLQKLAFCLHSKPTDERIRQDSPVASEDAGRTTIPKRHDCFVTCLGSVLSLRGSTVTKQPISDDRKVEDSASSFLCWNGEAWSFATSSIRGNDSIHVFNLLSHICQCAWRAGDEHPELALAEALSAYAGPYAFTFYDHLYRRIYCGRDFLGRRSLLKKITATGVLVSSIPDNLEDWEEIEADGVYWVDLDSGNDFCFQRAPYQLSAQSLGSSRSNSSFQLELPRQWSSASRHKDGSARAGDPTECLHRLLVNALLSRICTIPSTSPEPAALLDGKPAKLAVLFSGGIDCTVLARLAHETLSPSEPIDLLNVAFENPRIHRQGKNADLSPYEQCPDRKTAASSLAELRTSCPGRQWRLLRINVPYDDFLKHRPKVISLIRPHNTEMDLSIASALYFAARGIGLLEDDSPFETKARVLLSGLGADELFAGYTRHATAYSRGGFEALQAELALDISRLGKRNLGRDDRVISHWAKEARYPFLDEDLIKWALSASLQEKCGFGDTSPPLDPSGAPLDPAKTVLRRLALKLGLPRVAQEKKRAIQFGARTAKMEVKKTKGTQQLTVSAC</sequence>
<protein>
    <recommendedName>
        <fullName evidence="4">Asparagine synthetase domain-containing protein</fullName>
    </recommendedName>
</protein>
<evidence type="ECO:0000256" key="2">
    <source>
        <dbReference type="ARBA" id="ARBA00022888"/>
    </source>
</evidence>
<dbReference type="InParanoid" id="A0A2K1QXY6"/>
<proteinExistence type="predicted"/>
<dbReference type="AlphaFoldDB" id="A0A2K1QXY6"/>
<keyword evidence="3" id="KW-0315">Glutamine amidotransferase</keyword>
<accession>A0A2K1QXY6</accession>
<name>A0A2K1QXY6_9PEZI</name>
<dbReference type="InterPro" id="IPR029055">
    <property type="entry name" value="Ntn_hydrolases_N"/>
</dbReference>
<dbReference type="FunCoup" id="A0A2K1QXY6">
    <property type="interactions" value="699"/>
</dbReference>
<keyword evidence="6" id="KW-1185">Reference proteome</keyword>
<dbReference type="InterPro" id="IPR051857">
    <property type="entry name" value="Asn_synthetase_domain"/>
</dbReference>
<gene>
    <name evidence="5" type="ORF">CAC42_7864</name>
</gene>
<evidence type="ECO:0000256" key="1">
    <source>
        <dbReference type="ARBA" id="ARBA00022605"/>
    </source>
</evidence>
<evidence type="ECO:0000313" key="5">
    <source>
        <dbReference type="EMBL" id="PNS19897.1"/>
    </source>
</evidence>
<dbReference type="EMBL" id="NKHZ01000029">
    <property type="protein sequence ID" value="PNS19897.1"/>
    <property type="molecule type" value="Genomic_DNA"/>
</dbReference>
<keyword evidence="2" id="KW-0061">Asparagine biosynthesis</keyword>
<dbReference type="GO" id="GO:0004066">
    <property type="term" value="F:asparagine synthase (glutamine-hydrolyzing) activity"/>
    <property type="evidence" value="ECO:0007669"/>
    <property type="project" value="InterPro"/>
</dbReference>